<protein>
    <submittedName>
        <fullName evidence="4">DUF1343 domain-containing protein</fullName>
    </submittedName>
</protein>
<gene>
    <name evidence="4" type="ORF">H8S08_00640</name>
</gene>
<dbReference type="PANTHER" id="PTHR42915:SF1">
    <property type="entry name" value="PEPTIDOGLYCAN BETA-N-ACETYLMURAMIDASE NAMZ"/>
    <property type="match status" value="1"/>
</dbReference>
<feature type="signal peptide" evidence="1">
    <location>
        <begin position="1"/>
        <end position="21"/>
    </location>
</feature>
<organism evidence="4 5">
    <name type="scientific">Alistipes hominis</name>
    <dbReference type="NCBI Taxonomy" id="2763015"/>
    <lineage>
        <taxon>Bacteria</taxon>
        <taxon>Pseudomonadati</taxon>
        <taxon>Bacteroidota</taxon>
        <taxon>Bacteroidia</taxon>
        <taxon>Bacteroidales</taxon>
        <taxon>Rikenellaceae</taxon>
        <taxon>Alistipes</taxon>
    </lineage>
</organism>
<comment type="caution">
    <text evidence="4">The sequence shown here is derived from an EMBL/GenBank/DDBJ whole genome shotgun (WGS) entry which is preliminary data.</text>
</comment>
<evidence type="ECO:0000313" key="5">
    <source>
        <dbReference type="Proteomes" id="UP000636891"/>
    </source>
</evidence>
<evidence type="ECO:0000313" key="4">
    <source>
        <dbReference type="EMBL" id="MBC5615526.1"/>
    </source>
</evidence>
<dbReference type="Gene3D" id="3.90.1150.140">
    <property type="match status" value="1"/>
</dbReference>
<dbReference type="InterPro" id="IPR048502">
    <property type="entry name" value="NamZ_N"/>
</dbReference>
<sequence>MNKLRLLIVVFALLACRVAGSDRVVVGAERTDRYLPLIEGKRVGILTNHTGRIGRTHIVDSLYALGVDLKMVFAPEHGFRGDADAGEHVSDGRDARTGIPIVSVYGANKCPPAEYMKQLDVVLFDIQDVGLRYYTYLSSMHYMMQACADNDVRMIVLDRPNPNGFYVDGPVLDPKYRSFVGMHPIPVVHGMTLGELAGMINGEGWLDDAAVCSLTVIPCLNYTHRTRYVLPEKPSPNLPNMRAVYLYSSLCFFEGTPVSLGRGTDFPFQAYGHPDLKRTSFRFTPHSNAGAKNPPLKDRLCYGVDLRSVPSDEQVWREGVNLAYVIDCYRQLNLGEKFFTPMFEKLIGVDYVRRMIVEGADAGQIEARWREDVERFKQSRKPYLLYEE</sequence>
<proteinExistence type="predicted"/>
<keyword evidence="1" id="KW-0732">Signal</keyword>
<name>A0ABR7CIQ5_9BACT</name>
<evidence type="ECO:0000256" key="1">
    <source>
        <dbReference type="SAM" id="SignalP"/>
    </source>
</evidence>
<dbReference type="PIRSF" id="PIRSF016719">
    <property type="entry name" value="UCP016719"/>
    <property type="match status" value="1"/>
</dbReference>
<dbReference type="PROSITE" id="PS51257">
    <property type="entry name" value="PROKAR_LIPOPROTEIN"/>
    <property type="match status" value="1"/>
</dbReference>
<feature type="domain" description="Peptidoglycan beta-N-acetylmuramidase NamZ C-terminal" evidence="3">
    <location>
        <begin position="245"/>
        <end position="386"/>
    </location>
</feature>
<evidence type="ECO:0000259" key="2">
    <source>
        <dbReference type="Pfam" id="PF07075"/>
    </source>
</evidence>
<dbReference type="Pfam" id="PF20732">
    <property type="entry name" value="NamZ_C"/>
    <property type="match status" value="1"/>
</dbReference>
<dbReference type="EMBL" id="JACOOK010000001">
    <property type="protein sequence ID" value="MBC5615526.1"/>
    <property type="molecule type" value="Genomic_DNA"/>
</dbReference>
<dbReference type="InterPro" id="IPR048503">
    <property type="entry name" value="NamZ_C"/>
</dbReference>
<dbReference type="InterPro" id="IPR008302">
    <property type="entry name" value="NamZ"/>
</dbReference>
<accession>A0ABR7CIQ5</accession>
<feature type="chain" id="PRO_5045596544" evidence="1">
    <location>
        <begin position="22"/>
        <end position="388"/>
    </location>
</feature>
<dbReference type="RefSeq" id="WP_101571603.1">
    <property type="nucleotide sequence ID" value="NZ_JACOOK010000001.1"/>
</dbReference>
<reference evidence="4 5" key="1">
    <citation type="submission" date="2020-08" db="EMBL/GenBank/DDBJ databases">
        <title>Genome public.</title>
        <authorList>
            <person name="Liu C."/>
            <person name="Sun Q."/>
        </authorList>
    </citation>
    <scope>NUCLEOTIDE SEQUENCE [LARGE SCALE GENOMIC DNA]</scope>
    <source>
        <strain evidence="4 5">New-7</strain>
    </source>
</reference>
<dbReference type="Proteomes" id="UP000636891">
    <property type="component" value="Unassembled WGS sequence"/>
</dbReference>
<dbReference type="Gene3D" id="3.40.50.12170">
    <property type="entry name" value="Uncharacterised protein PF07075, DUF1343"/>
    <property type="match status" value="1"/>
</dbReference>
<dbReference type="PANTHER" id="PTHR42915">
    <property type="entry name" value="HYPOTHETICAL 460 KDA PROTEIN IN FEUA-SIGW INTERGENIC REGION [PRECURSOR]"/>
    <property type="match status" value="1"/>
</dbReference>
<keyword evidence="5" id="KW-1185">Reference proteome</keyword>
<evidence type="ECO:0000259" key="3">
    <source>
        <dbReference type="Pfam" id="PF20732"/>
    </source>
</evidence>
<dbReference type="Pfam" id="PF07075">
    <property type="entry name" value="NamZ_N"/>
    <property type="match status" value="1"/>
</dbReference>
<feature type="domain" description="Peptidoglycan beta-N-acetylmuramidase NamZ N-terminal" evidence="2">
    <location>
        <begin position="43"/>
        <end position="241"/>
    </location>
</feature>